<dbReference type="Gene3D" id="2.40.50.1020">
    <property type="entry name" value="LytTr DNA-binding domain"/>
    <property type="match status" value="1"/>
</dbReference>
<evidence type="ECO:0000313" key="5">
    <source>
        <dbReference type="Proteomes" id="UP000240527"/>
    </source>
</evidence>
<reference evidence="4 5" key="1">
    <citation type="journal article" date="2015" name="Biotechnol. Bioeng.">
        <title>Genome sequence and phenotypic characterization of Caulobacter segnis.</title>
        <authorList>
            <person name="Patel S."/>
            <person name="Fletcher B."/>
            <person name="Scott D.C."/>
            <person name="Ely B."/>
        </authorList>
    </citation>
    <scope>NUCLEOTIDE SEQUENCE [LARGE SCALE GENOMIC DNA]</scope>
    <source>
        <strain evidence="4 5">TK0059</strain>
    </source>
</reference>
<dbReference type="Pfam" id="PF04397">
    <property type="entry name" value="LytTR"/>
    <property type="match status" value="1"/>
</dbReference>
<dbReference type="SUPFAM" id="SSF52172">
    <property type="entry name" value="CheY-like"/>
    <property type="match status" value="1"/>
</dbReference>
<proteinExistence type="predicted"/>
<sequence>MIKTLIVDDEPLARRHIAALLRARSDFEVVGEAAHGASAIAQIEAAKPDVVFLDVQMPEVTGFDVVEAIGVEAMPMTVFVTAHDAFAVRAFEVQAIDYLLKPFGDDRFAQVLDRVRRRLAAGHGGADALATLLASAPRTPRLVARGNGVARIIPLEDVQWIGAAGNYAEVHTASRSLLIDESIASLAARLPAQDFARIHRAVIVRLDAIAEVRGGSHGDGAARLTSGAELRISRRYREAVQTYLSACLGRGDDRGITSAGPV</sequence>
<dbReference type="PROSITE" id="PS50930">
    <property type="entry name" value="HTH_LYTTR"/>
    <property type="match status" value="1"/>
</dbReference>
<protein>
    <submittedName>
        <fullName evidence="4">DNA-binding response regulator</fullName>
    </submittedName>
</protein>
<dbReference type="InterPro" id="IPR001789">
    <property type="entry name" value="Sig_transdc_resp-reg_receiver"/>
</dbReference>
<dbReference type="GO" id="GO:0003677">
    <property type="term" value="F:DNA binding"/>
    <property type="evidence" value="ECO:0007669"/>
    <property type="project" value="UniProtKB-KW"/>
</dbReference>
<organism evidence="4 5">
    <name type="scientific">Caulobacter segnis</name>
    <dbReference type="NCBI Taxonomy" id="88688"/>
    <lineage>
        <taxon>Bacteria</taxon>
        <taxon>Pseudomonadati</taxon>
        <taxon>Pseudomonadota</taxon>
        <taxon>Alphaproteobacteria</taxon>
        <taxon>Caulobacterales</taxon>
        <taxon>Caulobacteraceae</taxon>
        <taxon>Caulobacter</taxon>
    </lineage>
</organism>
<feature type="domain" description="Response regulatory" evidence="2">
    <location>
        <begin position="3"/>
        <end position="116"/>
    </location>
</feature>
<name>A0ABN5IT97_9CAUL</name>
<dbReference type="Gene3D" id="3.40.50.2300">
    <property type="match status" value="1"/>
</dbReference>
<dbReference type="Pfam" id="PF00072">
    <property type="entry name" value="Response_reg"/>
    <property type="match status" value="1"/>
</dbReference>
<feature type="domain" description="HTH LytTR-type" evidence="3">
    <location>
        <begin position="152"/>
        <end position="246"/>
    </location>
</feature>
<feature type="modified residue" description="4-aspartylphosphate" evidence="1">
    <location>
        <position position="54"/>
    </location>
</feature>
<gene>
    <name evidence="4" type="ORF">B7G68_10580</name>
</gene>
<dbReference type="EMBL" id="CP027850">
    <property type="protein sequence ID" value="AVQ02252.1"/>
    <property type="molecule type" value="Genomic_DNA"/>
</dbReference>
<dbReference type="PROSITE" id="PS50110">
    <property type="entry name" value="RESPONSE_REGULATORY"/>
    <property type="match status" value="1"/>
</dbReference>
<dbReference type="Proteomes" id="UP000240527">
    <property type="component" value="Chromosome"/>
</dbReference>
<dbReference type="InterPro" id="IPR007492">
    <property type="entry name" value="LytTR_DNA-bd_dom"/>
</dbReference>
<evidence type="ECO:0000313" key="4">
    <source>
        <dbReference type="EMBL" id="AVQ02252.1"/>
    </source>
</evidence>
<evidence type="ECO:0000259" key="3">
    <source>
        <dbReference type="PROSITE" id="PS50930"/>
    </source>
</evidence>
<dbReference type="SMART" id="SM00448">
    <property type="entry name" value="REC"/>
    <property type="match status" value="1"/>
</dbReference>
<dbReference type="SMART" id="SM00850">
    <property type="entry name" value="LytTR"/>
    <property type="match status" value="1"/>
</dbReference>
<accession>A0ABN5IT97</accession>
<dbReference type="InterPro" id="IPR011006">
    <property type="entry name" value="CheY-like_superfamily"/>
</dbReference>
<dbReference type="PANTHER" id="PTHR37299">
    <property type="entry name" value="TRANSCRIPTIONAL REGULATOR-RELATED"/>
    <property type="match status" value="1"/>
</dbReference>
<dbReference type="PANTHER" id="PTHR37299:SF1">
    <property type="entry name" value="STAGE 0 SPORULATION PROTEIN A HOMOLOG"/>
    <property type="match status" value="1"/>
</dbReference>
<evidence type="ECO:0000259" key="2">
    <source>
        <dbReference type="PROSITE" id="PS50110"/>
    </source>
</evidence>
<dbReference type="RefSeq" id="WP_013079187.1">
    <property type="nucleotide sequence ID" value="NZ_CP027850.1"/>
</dbReference>
<keyword evidence="5" id="KW-1185">Reference proteome</keyword>
<keyword evidence="1" id="KW-0597">Phosphoprotein</keyword>
<evidence type="ECO:0000256" key="1">
    <source>
        <dbReference type="PROSITE-ProRule" id="PRU00169"/>
    </source>
</evidence>
<dbReference type="InterPro" id="IPR046947">
    <property type="entry name" value="LytR-like"/>
</dbReference>
<keyword evidence="4" id="KW-0238">DNA-binding</keyword>